<comment type="similarity">
    <text evidence="2">Belongs to the ISY1 family.</text>
</comment>
<dbReference type="GO" id="GO:0000350">
    <property type="term" value="P:generation of catalytic spliceosome for second transesterification step"/>
    <property type="evidence" value="ECO:0007669"/>
    <property type="project" value="InterPro"/>
</dbReference>
<proteinExistence type="inferred from homology"/>
<accession>A0AA39W9F1</accession>
<dbReference type="Gene3D" id="1.10.287.660">
    <property type="entry name" value="Helix hairpin bin"/>
    <property type="match status" value="1"/>
</dbReference>
<dbReference type="EMBL" id="JAUESC010000001">
    <property type="protein sequence ID" value="KAK0607601.1"/>
    <property type="molecule type" value="Genomic_DNA"/>
</dbReference>
<reference evidence="4" key="1">
    <citation type="journal article" date="2022" name="Plant J.">
        <title>Strategies of tolerance reflected in two North American maple genomes.</title>
        <authorList>
            <person name="McEvoy S.L."/>
            <person name="Sezen U.U."/>
            <person name="Trouern-Trend A."/>
            <person name="McMahon S.M."/>
            <person name="Schaberg P.G."/>
            <person name="Yang J."/>
            <person name="Wegrzyn J.L."/>
            <person name="Swenson N.G."/>
        </authorList>
    </citation>
    <scope>NUCLEOTIDE SEQUENCE</scope>
    <source>
        <strain evidence="4">NS2018</strain>
    </source>
</reference>
<dbReference type="InterPro" id="IPR029012">
    <property type="entry name" value="Helix_hairpin_bin_sf"/>
</dbReference>
<comment type="subcellular location">
    <subcellularLocation>
        <location evidence="1">Nucleus</location>
    </subcellularLocation>
</comment>
<keyword evidence="3" id="KW-0539">Nucleus</keyword>
<sequence length="76" mass="9249">MARIEEKAQSMLNRFIILKAEEKKKPRERRPYLASECCRLAEVDKWRQQIKREIGRKVTEIQNEGLREHRLRDLND</sequence>
<dbReference type="SUPFAM" id="SSF140102">
    <property type="entry name" value="ISY1 domain-like"/>
    <property type="match status" value="1"/>
</dbReference>
<dbReference type="AlphaFoldDB" id="A0AA39W9F1"/>
<dbReference type="Proteomes" id="UP001168877">
    <property type="component" value="Unassembled WGS sequence"/>
</dbReference>
<evidence type="ECO:0000313" key="5">
    <source>
        <dbReference type="Proteomes" id="UP001168877"/>
    </source>
</evidence>
<evidence type="ECO:0000256" key="3">
    <source>
        <dbReference type="ARBA" id="ARBA00023242"/>
    </source>
</evidence>
<dbReference type="PANTHER" id="PTHR13021">
    <property type="entry name" value="PRE-MRNA-SPLICING FACTOR ISY1"/>
    <property type="match status" value="1"/>
</dbReference>
<name>A0AA39W9F1_ACESA</name>
<protein>
    <submittedName>
        <fullName evidence="4">Uncharacterized protein</fullName>
    </submittedName>
</protein>
<dbReference type="GO" id="GO:0005634">
    <property type="term" value="C:nucleus"/>
    <property type="evidence" value="ECO:0007669"/>
    <property type="project" value="UniProtKB-SubCell"/>
</dbReference>
<dbReference type="InterPro" id="IPR037200">
    <property type="entry name" value="Isy1_sf"/>
</dbReference>
<dbReference type="Pfam" id="PF06246">
    <property type="entry name" value="Isy1"/>
    <property type="match status" value="1"/>
</dbReference>
<keyword evidence="5" id="KW-1185">Reference proteome</keyword>
<dbReference type="InterPro" id="IPR009360">
    <property type="entry name" value="Isy1"/>
</dbReference>
<reference evidence="4" key="2">
    <citation type="submission" date="2023-06" db="EMBL/GenBank/DDBJ databases">
        <authorList>
            <person name="Swenson N.G."/>
            <person name="Wegrzyn J.L."/>
            <person name="Mcevoy S.L."/>
        </authorList>
    </citation>
    <scope>NUCLEOTIDE SEQUENCE</scope>
    <source>
        <strain evidence="4">NS2018</strain>
        <tissue evidence="4">Leaf</tissue>
    </source>
</reference>
<evidence type="ECO:0000313" key="4">
    <source>
        <dbReference type="EMBL" id="KAK0607601.1"/>
    </source>
</evidence>
<evidence type="ECO:0000256" key="1">
    <source>
        <dbReference type="ARBA" id="ARBA00004123"/>
    </source>
</evidence>
<gene>
    <name evidence="4" type="ORF">LWI29_017264</name>
</gene>
<evidence type="ECO:0000256" key="2">
    <source>
        <dbReference type="ARBA" id="ARBA00007002"/>
    </source>
</evidence>
<comment type="caution">
    <text evidence="4">The sequence shown here is derived from an EMBL/GenBank/DDBJ whole genome shotgun (WGS) entry which is preliminary data.</text>
</comment>
<organism evidence="4 5">
    <name type="scientific">Acer saccharum</name>
    <name type="common">Sugar maple</name>
    <dbReference type="NCBI Taxonomy" id="4024"/>
    <lineage>
        <taxon>Eukaryota</taxon>
        <taxon>Viridiplantae</taxon>
        <taxon>Streptophyta</taxon>
        <taxon>Embryophyta</taxon>
        <taxon>Tracheophyta</taxon>
        <taxon>Spermatophyta</taxon>
        <taxon>Magnoliopsida</taxon>
        <taxon>eudicotyledons</taxon>
        <taxon>Gunneridae</taxon>
        <taxon>Pentapetalae</taxon>
        <taxon>rosids</taxon>
        <taxon>malvids</taxon>
        <taxon>Sapindales</taxon>
        <taxon>Sapindaceae</taxon>
        <taxon>Hippocastanoideae</taxon>
        <taxon>Acereae</taxon>
        <taxon>Acer</taxon>
    </lineage>
</organism>